<dbReference type="AlphaFoldDB" id="E9J0I1"/>
<evidence type="ECO:0000313" key="2">
    <source>
        <dbReference type="EMBL" id="EFZ13668.1"/>
    </source>
</evidence>
<protein>
    <recommendedName>
        <fullName evidence="1">Peptidase M28 domain-containing protein</fullName>
    </recommendedName>
</protein>
<proteinExistence type="predicted"/>
<reference evidence="2" key="1">
    <citation type="journal article" date="2011" name="Proc. Natl. Acad. Sci. U.S.A.">
        <title>The genome of the fire ant Solenopsis invicta.</title>
        <authorList>
            <person name="Wurm Y."/>
            <person name="Wang J."/>
            <person name="Riba-Grognuz O."/>
            <person name="Corona M."/>
            <person name="Nygaard S."/>
            <person name="Hunt B.G."/>
            <person name="Ingram K.K."/>
            <person name="Falquet L."/>
            <person name="Nipitwattanaphon M."/>
            <person name="Gotzek D."/>
            <person name="Dijkstra M.B."/>
            <person name="Oettler J."/>
            <person name="Comtesse F."/>
            <person name="Shih C.J."/>
            <person name="Wu W.J."/>
            <person name="Yang C.C."/>
            <person name="Thomas J."/>
            <person name="Beaudoing E."/>
            <person name="Pradervand S."/>
            <person name="Flegel V."/>
            <person name="Cook E.D."/>
            <person name="Fabbretti R."/>
            <person name="Stockinger H."/>
            <person name="Long L."/>
            <person name="Farmerie W.G."/>
            <person name="Oakey J."/>
            <person name="Boomsma J.J."/>
            <person name="Pamilo P."/>
            <person name="Yi S.V."/>
            <person name="Heinze J."/>
            <person name="Goodisman M.A."/>
            <person name="Farinelli L."/>
            <person name="Harshman K."/>
            <person name="Hulo N."/>
            <person name="Cerutti L."/>
            <person name="Xenarios I."/>
            <person name="Shoemaker D."/>
            <person name="Keller L."/>
        </authorList>
    </citation>
    <scope>NUCLEOTIDE SEQUENCE [LARGE SCALE GENOMIC DNA]</scope>
</reference>
<gene>
    <name evidence="2" type="ORF">SINV_01578</name>
</gene>
<dbReference type="EMBL" id="GL767476">
    <property type="protein sequence ID" value="EFZ13668.1"/>
    <property type="molecule type" value="Genomic_DNA"/>
</dbReference>
<dbReference type="HOGENOM" id="CLU_1736102_0_0_1"/>
<dbReference type="InterPro" id="IPR007484">
    <property type="entry name" value="Peptidase_M28"/>
</dbReference>
<dbReference type="Gene3D" id="3.40.630.10">
    <property type="entry name" value="Zn peptidases"/>
    <property type="match status" value="1"/>
</dbReference>
<dbReference type="Pfam" id="PF04389">
    <property type="entry name" value="Peptidase_M28"/>
    <property type="match status" value="1"/>
</dbReference>
<feature type="domain" description="Peptidase M28" evidence="1">
    <location>
        <begin position="10"/>
        <end position="58"/>
    </location>
</feature>
<name>E9J0I1_SOLIN</name>
<accession>E9J0I1</accession>
<sequence length="151" mass="17112">MIVNVGSHRPTTHSLLLNCHFDSSVKSPDGFSDGAGSAVMLEILRLITQDSKILEHSVTKRVTEYARYQEAENARHRKPKMADFRKPRTPGTGVRYRITEYARCQETVNGLCQEAENAQHWNADNRECLVSGRRITENTRCQGFSGNRVHP</sequence>
<organism>
    <name type="scientific">Solenopsis invicta</name>
    <name type="common">Red imported fire ant</name>
    <name type="synonym">Solenopsis wagneri</name>
    <dbReference type="NCBI Taxonomy" id="13686"/>
    <lineage>
        <taxon>Eukaryota</taxon>
        <taxon>Metazoa</taxon>
        <taxon>Ecdysozoa</taxon>
        <taxon>Arthropoda</taxon>
        <taxon>Hexapoda</taxon>
        <taxon>Insecta</taxon>
        <taxon>Pterygota</taxon>
        <taxon>Neoptera</taxon>
        <taxon>Endopterygota</taxon>
        <taxon>Hymenoptera</taxon>
        <taxon>Apocrita</taxon>
        <taxon>Aculeata</taxon>
        <taxon>Formicoidea</taxon>
        <taxon>Formicidae</taxon>
        <taxon>Myrmicinae</taxon>
        <taxon>Solenopsis</taxon>
    </lineage>
</organism>
<feature type="non-terminal residue" evidence="2">
    <location>
        <position position="151"/>
    </location>
</feature>
<evidence type="ECO:0000259" key="1">
    <source>
        <dbReference type="Pfam" id="PF04389"/>
    </source>
</evidence>